<feature type="domain" description="Carbohydrate kinase PfkB" evidence="4">
    <location>
        <begin position="10"/>
        <end position="278"/>
    </location>
</feature>
<dbReference type="SUPFAM" id="SSF53613">
    <property type="entry name" value="Ribokinase-like"/>
    <property type="match status" value="1"/>
</dbReference>
<dbReference type="OrthoDB" id="9813569at2"/>
<dbReference type="AlphaFoldDB" id="A0A556MS86"/>
<dbReference type="Pfam" id="PF00294">
    <property type="entry name" value="PfkB"/>
    <property type="match status" value="1"/>
</dbReference>
<reference evidence="5 6" key="1">
    <citation type="submission" date="2019-07" db="EMBL/GenBank/DDBJ databases">
        <authorList>
            <person name="Huq M.A."/>
        </authorList>
    </citation>
    <scope>NUCLEOTIDE SEQUENCE [LARGE SCALE GENOMIC DNA]</scope>
    <source>
        <strain evidence="5 6">MAH-19</strain>
    </source>
</reference>
<evidence type="ECO:0000256" key="3">
    <source>
        <dbReference type="ARBA" id="ARBA00022777"/>
    </source>
</evidence>
<dbReference type="EMBL" id="VLPK01000001">
    <property type="protein sequence ID" value="TSJ42766.1"/>
    <property type="molecule type" value="Genomic_DNA"/>
</dbReference>
<organism evidence="5 6">
    <name type="scientific">Mucilaginibacter corticis</name>
    <dbReference type="NCBI Taxonomy" id="2597670"/>
    <lineage>
        <taxon>Bacteria</taxon>
        <taxon>Pseudomonadati</taxon>
        <taxon>Bacteroidota</taxon>
        <taxon>Sphingobacteriia</taxon>
        <taxon>Sphingobacteriales</taxon>
        <taxon>Sphingobacteriaceae</taxon>
        <taxon>Mucilaginibacter</taxon>
    </lineage>
</organism>
<evidence type="ECO:0000259" key="4">
    <source>
        <dbReference type="Pfam" id="PF00294"/>
    </source>
</evidence>
<evidence type="ECO:0000256" key="1">
    <source>
        <dbReference type="ARBA" id="ARBA00010688"/>
    </source>
</evidence>
<dbReference type="GO" id="GO:0016301">
    <property type="term" value="F:kinase activity"/>
    <property type="evidence" value="ECO:0007669"/>
    <property type="project" value="UniProtKB-KW"/>
</dbReference>
<dbReference type="RefSeq" id="WP_144246336.1">
    <property type="nucleotide sequence ID" value="NZ_VLPK01000001.1"/>
</dbReference>
<dbReference type="PANTHER" id="PTHR43085:SF57">
    <property type="entry name" value="CARBOHYDRATE KINASE PFKB DOMAIN-CONTAINING PROTEIN"/>
    <property type="match status" value="1"/>
</dbReference>
<proteinExistence type="inferred from homology"/>
<keyword evidence="6" id="KW-1185">Reference proteome</keyword>
<comment type="similarity">
    <text evidence="1">Belongs to the carbohydrate kinase PfkB family.</text>
</comment>
<protein>
    <submittedName>
        <fullName evidence="5">Carbohydrate kinase</fullName>
    </submittedName>
</protein>
<gene>
    <name evidence="5" type="ORF">FO440_00825</name>
</gene>
<dbReference type="Gene3D" id="3.40.1190.20">
    <property type="match status" value="1"/>
</dbReference>
<dbReference type="CDD" id="cd01167">
    <property type="entry name" value="bac_FRK"/>
    <property type="match status" value="1"/>
</dbReference>
<dbReference type="InterPro" id="IPR011611">
    <property type="entry name" value="PfkB_dom"/>
</dbReference>
<dbReference type="PANTHER" id="PTHR43085">
    <property type="entry name" value="HEXOKINASE FAMILY MEMBER"/>
    <property type="match status" value="1"/>
</dbReference>
<keyword evidence="3 5" id="KW-0418">Kinase</keyword>
<dbReference type="InterPro" id="IPR029056">
    <property type="entry name" value="Ribokinase-like"/>
</dbReference>
<name>A0A556MS86_9SPHI</name>
<evidence type="ECO:0000313" key="5">
    <source>
        <dbReference type="EMBL" id="TSJ42766.1"/>
    </source>
</evidence>
<keyword evidence="2" id="KW-0808">Transferase</keyword>
<dbReference type="Proteomes" id="UP000318733">
    <property type="component" value="Unassembled WGS sequence"/>
</dbReference>
<sequence length="291" mass="31485">MKNSILCFGEVLWDAFGEEKVAGGATMNVAFHLAQQGAKAAFASSVGTDASGAELADFLKDNGLFSELIQHDSTLPTCEVTVQLDEHQQATYIIPQPVTWDNIKPQQVLTACAKNAAAVVFGSLVCREDTSRNTLLDLLDVAPGLKIFDVNLRPPHYTLETIQTLAAKANVVKMNEEEADLLISDTGGDLKDKMTAFREQYNTQTICVTRGAHGAIVWHDGEFYEHPGFKVKVADTVGAGDSFLATFIVGLTNKLPMQQVLERACAVGSYVASKRGATPRYVDGIVDLMTK</sequence>
<dbReference type="InterPro" id="IPR050306">
    <property type="entry name" value="PfkB_Carbo_kinase"/>
</dbReference>
<evidence type="ECO:0000256" key="2">
    <source>
        <dbReference type="ARBA" id="ARBA00022679"/>
    </source>
</evidence>
<evidence type="ECO:0000313" key="6">
    <source>
        <dbReference type="Proteomes" id="UP000318733"/>
    </source>
</evidence>
<accession>A0A556MS86</accession>
<comment type="caution">
    <text evidence="5">The sequence shown here is derived from an EMBL/GenBank/DDBJ whole genome shotgun (WGS) entry which is preliminary data.</text>
</comment>